<protein>
    <submittedName>
        <fullName evidence="5">ATP-binding protein</fullName>
    </submittedName>
</protein>
<dbReference type="PANTHER" id="PTHR42708:SF1">
    <property type="entry name" value="GLIDING MOTILITY PROTEIN MGLA"/>
    <property type="match status" value="1"/>
</dbReference>
<dbReference type="PANTHER" id="PTHR42708">
    <property type="entry name" value="ATP/GTP-BINDING PROTEIN-RELATED"/>
    <property type="match status" value="1"/>
</dbReference>
<keyword evidence="6" id="KW-1185">Reference proteome</keyword>
<name>A0A2N8PR22_STRNR</name>
<keyword evidence="2" id="KW-0547">Nucleotide-binding</keyword>
<comment type="caution">
    <text evidence="5">The sequence shown here is derived from an EMBL/GenBank/DDBJ whole genome shotgun (WGS) entry which is preliminary data.</text>
</comment>
<keyword evidence="5" id="KW-0067">ATP-binding</keyword>
<dbReference type="CDD" id="cd00882">
    <property type="entry name" value="Ras_like_GTPase"/>
    <property type="match status" value="1"/>
</dbReference>
<dbReference type="InterPro" id="IPR052705">
    <property type="entry name" value="Gliding_Motility_GTPase"/>
</dbReference>
<evidence type="ECO:0000256" key="3">
    <source>
        <dbReference type="ARBA" id="ARBA00022801"/>
    </source>
</evidence>
<evidence type="ECO:0000313" key="6">
    <source>
        <dbReference type="Proteomes" id="UP000236047"/>
    </source>
</evidence>
<dbReference type="AlphaFoldDB" id="A0A2N8PR22"/>
<dbReference type="RefSeq" id="WP_338063892.1">
    <property type="nucleotide sequence ID" value="NZ_LJSN01000001.1"/>
</dbReference>
<evidence type="ECO:0000313" key="5">
    <source>
        <dbReference type="EMBL" id="PNE43476.1"/>
    </source>
</evidence>
<dbReference type="Proteomes" id="UP000236047">
    <property type="component" value="Unassembled WGS sequence"/>
</dbReference>
<dbReference type="GO" id="GO:0016787">
    <property type="term" value="F:hydrolase activity"/>
    <property type="evidence" value="ECO:0007669"/>
    <property type="project" value="UniProtKB-KW"/>
</dbReference>
<dbReference type="GO" id="GO:0005524">
    <property type="term" value="F:ATP binding"/>
    <property type="evidence" value="ECO:0007669"/>
    <property type="project" value="UniProtKB-KW"/>
</dbReference>
<keyword evidence="4" id="KW-0342">GTP-binding</keyword>
<dbReference type="InterPro" id="IPR004130">
    <property type="entry name" value="Gpn"/>
</dbReference>
<proteinExistence type="inferred from homology"/>
<accession>A0A2N8PR22</accession>
<dbReference type="GO" id="GO:0005525">
    <property type="term" value="F:GTP binding"/>
    <property type="evidence" value="ECO:0007669"/>
    <property type="project" value="UniProtKB-KW"/>
</dbReference>
<reference evidence="6" key="1">
    <citation type="submission" date="2015-09" db="EMBL/GenBank/DDBJ databases">
        <authorList>
            <person name="Graham D.E."/>
            <person name="Mahan K.M."/>
            <person name="Klingeman D.M."/>
            <person name="Fida T."/>
            <person name="Giannone R.J."/>
            <person name="Hettich R.L."/>
            <person name="Parry R.J."/>
            <person name="Spain J.C."/>
        </authorList>
    </citation>
    <scope>NUCLEOTIDE SEQUENCE [LARGE SCALE GENOMIC DNA]</scope>
    <source>
        <strain evidence="6">JCM 4701</strain>
    </source>
</reference>
<dbReference type="Gene3D" id="3.40.50.300">
    <property type="entry name" value="P-loop containing nucleotide triphosphate hydrolases"/>
    <property type="match status" value="1"/>
</dbReference>
<keyword evidence="3" id="KW-0378">Hydrolase</keyword>
<evidence type="ECO:0000256" key="2">
    <source>
        <dbReference type="ARBA" id="ARBA00022741"/>
    </source>
</evidence>
<comment type="similarity">
    <text evidence="1">Belongs to the GPN-loop GTPase family.</text>
</comment>
<dbReference type="SUPFAM" id="SSF52540">
    <property type="entry name" value="P-loop containing nucleoside triphosphate hydrolases"/>
    <property type="match status" value="1"/>
</dbReference>
<evidence type="ECO:0000256" key="1">
    <source>
        <dbReference type="ARBA" id="ARBA00005290"/>
    </source>
</evidence>
<dbReference type="EMBL" id="LJSN01000001">
    <property type="protein sequence ID" value="PNE43476.1"/>
    <property type="molecule type" value="Genomic_DNA"/>
</dbReference>
<dbReference type="InterPro" id="IPR027417">
    <property type="entry name" value="P-loop_NTPase"/>
</dbReference>
<dbReference type="Pfam" id="PF03029">
    <property type="entry name" value="ATP_bind_1"/>
    <property type="match status" value="1"/>
</dbReference>
<evidence type="ECO:0000256" key="4">
    <source>
        <dbReference type="ARBA" id="ARBA00023134"/>
    </source>
</evidence>
<sequence>MKFVVGGPFGVGKTTLVSSVSDIPTLRTEELLTHASSEVDHITGVTDKRTTTVAAEFGKIQLPSNSGQEIEILLFGAPGQERFLFMWEELTNGAIGAVVLVDTRKFEECFPSIEFFVQKRIPMVVAVNEFDDGYRYHPDEVRAALRLNSHTPVLLCDARDRETSARVLMRLVEHAIDHMAHAAEGAVS</sequence>
<organism evidence="5 6">
    <name type="scientific">Streptomyces noursei</name>
    <name type="common">Streptomyces albulus</name>
    <dbReference type="NCBI Taxonomy" id="1971"/>
    <lineage>
        <taxon>Bacteria</taxon>
        <taxon>Bacillati</taxon>
        <taxon>Actinomycetota</taxon>
        <taxon>Actinomycetes</taxon>
        <taxon>Kitasatosporales</taxon>
        <taxon>Streptomycetaceae</taxon>
        <taxon>Streptomyces</taxon>
    </lineage>
</organism>
<gene>
    <name evidence="5" type="ORF">AOB60_00715</name>
</gene>